<dbReference type="RefSeq" id="WP_132703232.1">
    <property type="nucleotide sequence ID" value="NZ_SMGI01000001.1"/>
</dbReference>
<keyword evidence="4" id="KW-1185">Reference proteome</keyword>
<dbReference type="InterPro" id="IPR005151">
    <property type="entry name" value="Tail-specific_protease"/>
</dbReference>
<dbReference type="Gene3D" id="3.90.226.10">
    <property type="entry name" value="2-enoyl-CoA Hydratase, Chain A, domain 1"/>
    <property type="match status" value="1"/>
</dbReference>
<feature type="signal peptide" evidence="1">
    <location>
        <begin position="1"/>
        <end position="21"/>
    </location>
</feature>
<dbReference type="GO" id="GO:0030288">
    <property type="term" value="C:outer membrane-bounded periplasmic space"/>
    <property type="evidence" value="ECO:0007669"/>
    <property type="project" value="TreeGrafter"/>
</dbReference>
<evidence type="ECO:0000256" key="1">
    <source>
        <dbReference type="SAM" id="SignalP"/>
    </source>
</evidence>
<dbReference type="PROSITE" id="PS51257">
    <property type="entry name" value="PROKAR_LIPOPROTEIN"/>
    <property type="match status" value="1"/>
</dbReference>
<evidence type="ECO:0000313" key="4">
    <source>
        <dbReference type="Proteomes" id="UP000295714"/>
    </source>
</evidence>
<dbReference type="PANTHER" id="PTHR32060">
    <property type="entry name" value="TAIL-SPECIFIC PROTEASE"/>
    <property type="match status" value="1"/>
</dbReference>
<dbReference type="GO" id="GO:0007165">
    <property type="term" value="P:signal transduction"/>
    <property type="evidence" value="ECO:0007669"/>
    <property type="project" value="TreeGrafter"/>
</dbReference>
<dbReference type="PANTHER" id="PTHR32060:SF30">
    <property type="entry name" value="CARBOXY-TERMINAL PROCESSING PROTEASE CTPA"/>
    <property type="match status" value="1"/>
</dbReference>
<accession>A0A4R1KUX9</accession>
<reference evidence="3 4" key="1">
    <citation type="journal article" date="2015" name="Stand. Genomic Sci.">
        <title>Genomic Encyclopedia of Bacterial and Archaeal Type Strains, Phase III: the genomes of soil and plant-associated and newly described type strains.</title>
        <authorList>
            <person name="Whitman W.B."/>
            <person name="Woyke T."/>
            <person name="Klenk H.P."/>
            <person name="Zhou Y."/>
            <person name="Lilburn T.G."/>
            <person name="Beck B.J."/>
            <person name="De Vos P."/>
            <person name="Vandamme P."/>
            <person name="Eisen J.A."/>
            <person name="Garrity G."/>
            <person name="Hugenholtz P."/>
            <person name="Kyrpides N.C."/>
        </authorList>
    </citation>
    <scope>NUCLEOTIDE SEQUENCE [LARGE SCALE GENOMIC DNA]</scope>
    <source>
        <strain evidence="3 4">CECT 8445</strain>
    </source>
</reference>
<dbReference type="Pfam" id="PF03572">
    <property type="entry name" value="Peptidase_S41"/>
    <property type="match status" value="1"/>
</dbReference>
<comment type="caution">
    <text evidence="3">The sequence shown here is derived from an EMBL/GenBank/DDBJ whole genome shotgun (WGS) entry which is preliminary data.</text>
</comment>
<dbReference type="GO" id="GO:0006508">
    <property type="term" value="P:proteolysis"/>
    <property type="evidence" value="ECO:0007669"/>
    <property type="project" value="InterPro"/>
</dbReference>
<dbReference type="GO" id="GO:0008236">
    <property type="term" value="F:serine-type peptidase activity"/>
    <property type="evidence" value="ECO:0007669"/>
    <property type="project" value="InterPro"/>
</dbReference>
<sequence>MKKLLLLLSLFVLIFSCGSIESYNEAVTKLHPVEDLQDDVDAVYKQLKRLHPRLYQFTPKETLDYKFDSLKAAIDKPMTSRDFYKALAKVTKYVGQGHMSVSPPSKRFNKQERKANNKLKFDINNLETEYVDDALIISRARGNDSLLLHAEILEVDGKNPRDLIRKFKKTIASDGYNITFHQRVAGKRFFGYYNRDIGRFDSITLKLKNEDSTFFKKYKRIPKAKKKTEKDSIKLDSLKEIKPKKLTKAEKKAKKLKAKKQRKDRQKYGYNYTTKLNNRNLSFVGKDSTVALLKIRGFSNGKYKDFYEETFAMLDSLDTKDLVIDLRDNFGGRLNEIMTLYSYLTDENFTLINKSEVNSRIPILKTAMSNTSSVGQKVFYSVLSPFIVVHNLLRTSKKDGQLYYKFKAAKEREPNPLNFKGNVYVLINGNSFSASSILSTQLKGSNRATFVGEETGGAYNGTVAGYYKVYELPNTKVRARIGLMHIDSKFKIEPDGYGVKPDVEIIPTYQDRLNNIDPELEWVLKDIESKK</sequence>
<dbReference type="Proteomes" id="UP000295714">
    <property type="component" value="Unassembled WGS sequence"/>
</dbReference>
<organism evidence="3 4">
    <name type="scientific">Winogradskyella wandonensis</name>
    <dbReference type="NCBI Taxonomy" id="1442586"/>
    <lineage>
        <taxon>Bacteria</taxon>
        <taxon>Pseudomonadati</taxon>
        <taxon>Bacteroidota</taxon>
        <taxon>Flavobacteriia</taxon>
        <taxon>Flavobacteriales</taxon>
        <taxon>Flavobacteriaceae</taxon>
        <taxon>Winogradskyella</taxon>
    </lineage>
</organism>
<name>A0A4R1KUX9_9FLAO</name>
<protein>
    <submittedName>
        <fullName evidence="3">Peptidase S41-like protein</fullName>
    </submittedName>
</protein>
<dbReference type="SUPFAM" id="SSF52096">
    <property type="entry name" value="ClpP/crotonase"/>
    <property type="match status" value="1"/>
</dbReference>
<dbReference type="OrthoDB" id="5480566at2"/>
<keyword evidence="1" id="KW-0732">Signal</keyword>
<dbReference type="EMBL" id="SMGI01000001">
    <property type="protein sequence ID" value="TCK68985.1"/>
    <property type="molecule type" value="Genomic_DNA"/>
</dbReference>
<gene>
    <name evidence="3" type="ORF">DFQ05_0496</name>
</gene>
<dbReference type="AlphaFoldDB" id="A0A4R1KUX9"/>
<dbReference type="InterPro" id="IPR029045">
    <property type="entry name" value="ClpP/crotonase-like_dom_sf"/>
</dbReference>
<evidence type="ECO:0000259" key="2">
    <source>
        <dbReference type="Pfam" id="PF03572"/>
    </source>
</evidence>
<dbReference type="GO" id="GO:0004175">
    <property type="term" value="F:endopeptidase activity"/>
    <property type="evidence" value="ECO:0007669"/>
    <property type="project" value="TreeGrafter"/>
</dbReference>
<evidence type="ECO:0000313" key="3">
    <source>
        <dbReference type="EMBL" id="TCK68985.1"/>
    </source>
</evidence>
<proteinExistence type="predicted"/>
<feature type="domain" description="Tail specific protease" evidence="2">
    <location>
        <begin position="290"/>
        <end position="505"/>
    </location>
</feature>
<feature type="chain" id="PRO_5020221235" evidence="1">
    <location>
        <begin position="22"/>
        <end position="531"/>
    </location>
</feature>